<dbReference type="AlphaFoldDB" id="A0A0R1N1V9"/>
<dbReference type="EMBL" id="AZEC01000012">
    <property type="protein sequence ID" value="KRL11370.1"/>
    <property type="molecule type" value="Genomic_DNA"/>
</dbReference>
<proteinExistence type="predicted"/>
<dbReference type="Proteomes" id="UP000051330">
    <property type="component" value="Unassembled WGS sequence"/>
</dbReference>
<gene>
    <name evidence="1" type="ORF">FD09_GL000740</name>
</gene>
<dbReference type="RefSeq" id="WP_057821643.1">
    <property type="nucleotide sequence ID" value="NZ_AZEC01000012.1"/>
</dbReference>
<organism evidence="1 2">
    <name type="scientific">Schleiferilactobacillus perolens DSM 12744</name>
    <dbReference type="NCBI Taxonomy" id="1423792"/>
    <lineage>
        <taxon>Bacteria</taxon>
        <taxon>Bacillati</taxon>
        <taxon>Bacillota</taxon>
        <taxon>Bacilli</taxon>
        <taxon>Lactobacillales</taxon>
        <taxon>Lactobacillaceae</taxon>
        <taxon>Schleiferilactobacillus</taxon>
    </lineage>
</organism>
<dbReference type="OrthoDB" id="2284906at2"/>
<reference evidence="1 2" key="1">
    <citation type="journal article" date="2015" name="Genome Announc.">
        <title>Expanding the biotechnology potential of lactobacilli through comparative genomics of 213 strains and associated genera.</title>
        <authorList>
            <person name="Sun Z."/>
            <person name="Harris H.M."/>
            <person name="McCann A."/>
            <person name="Guo C."/>
            <person name="Argimon S."/>
            <person name="Zhang W."/>
            <person name="Yang X."/>
            <person name="Jeffery I.B."/>
            <person name="Cooney J.C."/>
            <person name="Kagawa T.F."/>
            <person name="Liu W."/>
            <person name="Song Y."/>
            <person name="Salvetti E."/>
            <person name="Wrobel A."/>
            <person name="Rasinkangas P."/>
            <person name="Parkhill J."/>
            <person name="Rea M.C."/>
            <person name="O'Sullivan O."/>
            <person name="Ritari J."/>
            <person name="Douillard F.P."/>
            <person name="Paul Ross R."/>
            <person name="Yang R."/>
            <person name="Briner A.E."/>
            <person name="Felis G.E."/>
            <person name="de Vos W.M."/>
            <person name="Barrangou R."/>
            <person name="Klaenhammer T.R."/>
            <person name="Caufield P.W."/>
            <person name="Cui Y."/>
            <person name="Zhang H."/>
            <person name="O'Toole P.W."/>
        </authorList>
    </citation>
    <scope>NUCLEOTIDE SEQUENCE [LARGE SCALE GENOMIC DNA]</scope>
    <source>
        <strain evidence="1 2">DSM 12744</strain>
    </source>
</reference>
<dbReference type="PATRIC" id="fig|1423792.3.peg.755"/>
<comment type="caution">
    <text evidence="1">The sequence shown here is derived from an EMBL/GenBank/DDBJ whole genome shotgun (WGS) entry which is preliminary data.</text>
</comment>
<evidence type="ECO:0000313" key="2">
    <source>
        <dbReference type="Proteomes" id="UP000051330"/>
    </source>
</evidence>
<evidence type="ECO:0000313" key="1">
    <source>
        <dbReference type="EMBL" id="KRL11370.1"/>
    </source>
</evidence>
<dbReference type="STRING" id="1423792.FD09_GL000740"/>
<protein>
    <submittedName>
        <fullName evidence="1">Uncharacterized protein</fullName>
    </submittedName>
</protein>
<name>A0A0R1N1V9_9LACO</name>
<accession>A0A0R1N1V9</accession>
<keyword evidence="2" id="KW-1185">Reference proteome</keyword>
<sequence>MSDEEPAVELHNPTLESITCPQCGSTNFEIIGQSGGLRRLTTGMFFGNAGNIIRGVQAIQVRPLKAKCADCKHKFIVQPVEAPPEELLDAPATLVITRKKSIIGMAVNMSLMLNGAFVATLKNGDTVTGQTRNKHNYIQLFDQSGVGSARFDRIEMTPDQKIEMVLKMKGRY</sequence>